<sequence>MVKINTDASFCEKAVAGGWGIICRDETPDVRFAAAGGKHDCSDALHAETYALLHAISLADRLGVGRVVFETDCLVLKQAVTSTAYNLAPLGIMFSDIKFKLSTLFIEASVVYVPRSCNKPAHVLASTGAGLAHDEHCEWFTSYPEDVISAVTGDLAVS</sequence>
<accession>A0A9R1PFT2</accession>
<dbReference type="CDD" id="cd06222">
    <property type="entry name" value="RNase_H_like"/>
    <property type="match status" value="1"/>
</dbReference>
<evidence type="ECO:0000313" key="2">
    <source>
        <dbReference type="EMBL" id="VAH41975.1"/>
    </source>
</evidence>
<dbReference type="InterPro" id="IPR044730">
    <property type="entry name" value="RNase_H-like_dom_plant"/>
</dbReference>
<reference evidence="2 3" key="1">
    <citation type="submission" date="2017-09" db="EMBL/GenBank/DDBJ databases">
        <authorList>
            <consortium name="International Durum Wheat Genome Sequencing Consortium (IDWGSC)"/>
            <person name="Milanesi L."/>
        </authorList>
    </citation>
    <scope>NUCLEOTIDE SEQUENCE [LARGE SCALE GENOMIC DNA]</scope>
    <source>
        <strain evidence="3">cv. Svevo</strain>
    </source>
</reference>
<dbReference type="PANTHER" id="PTHR47074">
    <property type="entry name" value="BNAC02G40300D PROTEIN"/>
    <property type="match status" value="1"/>
</dbReference>
<dbReference type="Proteomes" id="UP000324705">
    <property type="component" value="Chromosome 2B"/>
</dbReference>
<organism evidence="2 3">
    <name type="scientific">Triticum turgidum subsp. durum</name>
    <name type="common">Durum wheat</name>
    <name type="synonym">Triticum durum</name>
    <dbReference type="NCBI Taxonomy" id="4567"/>
    <lineage>
        <taxon>Eukaryota</taxon>
        <taxon>Viridiplantae</taxon>
        <taxon>Streptophyta</taxon>
        <taxon>Embryophyta</taxon>
        <taxon>Tracheophyta</taxon>
        <taxon>Spermatophyta</taxon>
        <taxon>Magnoliopsida</taxon>
        <taxon>Liliopsida</taxon>
        <taxon>Poales</taxon>
        <taxon>Poaceae</taxon>
        <taxon>BOP clade</taxon>
        <taxon>Pooideae</taxon>
        <taxon>Triticodae</taxon>
        <taxon>Triticeae</taxon>
        <taxon>Triticinae</taxon>
        <taxon>Triticum</taxon>
    </lineage>
</organism>
<dbReference type="InterPro" id="IPR012337">
    <property type="entry name" value="RNaseH-like_sf"/>
</dbReference>
<dbReference type="GO" id="GO:0004523">
    <property type="term" value="F:RNA-DNA hybrid ribonuclease activity"/>
    <property type="evidence" value="ECO:0007669"/>
    <property type="project" value="InterPro"/>
</dbReference>
<proteinExistence type="predicted"/>
<dbReference type="InterPro" id="IPR052929">
    <property type="entry name" value="RNase_H-like_EbsB-rel"/>
</dbReference>
<evidence type="ECO:0000259" key="1">
    <source>
        <dbReference type="Pfam" id="PF13456"/>
    </source>
</evidence>
<dbReference type="GO" id="GO:0003676">
    <property type="term" value="F:nucleic acid binding"/>
    <property type="evidence" value="ECO:0007669"/>
    <property type="project" value="InterPro"/>
</dbReference>
<dbReference type="InterPro" id="IPR002156">
    <property type="entry name" value="RNaseH_domain"/>
</dbReference>
<dbReference type="SUPFAM" id="SSF53098">
    <property type="entry name" value="Ribonuclease H-like"/>
    <property type="match status" value="1"/>
</dbReference>
<keyword evidence="3" id="KW-1185">Reference proteome</keyword>
<feature type="domain" description="RNase H type-1" evidence="1">
    <location>
        <begin position="5"/>
        <end position="126"/>
    </location>
</feature>
<gene>
    <name evidence="2" type="ORF">TRITD_2Bv1G033160</name>
</gene>
<dbReference type="EMBL" id="LT934114">
    <property type="protein sequence ID" value="VAH41975.1"/>
    <property type="molecule type" value="Genomic_DNA"/>
</dbReference>
<dbReference type="OMA" id="CNKPAHV"/>
<dbReference type="PANTHER" id="PTHR47074:SF11">
    <property type="entry name" value="REVERSE TRANSCRIPTASE-LIKE PROTEIN"/>
    <property type="match status" value="1"/>
</dbReference>
<evidence type="ECO:0000313" key="3">
    <source>
        <dbReference type="Proteomes" id="UP000324705"/>
    </source>
</evidence>
<dbReference type="Gramene" id="TRITD2Bv1G033160.1">
    <property type="protein sequence ID" value="TRITD2Bv1G033160.1"/>
    <property type="gene ID" value="TRITD2Bv1G033160"/>
</dbReference>
<dbReference type="Pfam" id="PF13456">
    <property type="entry name" value="RVT_3"/>
    <property type="match status" value="1"/>
</dbReference>
<name>A0A9R1PFT2_TRITD</name>
<dbReference type="Gene3D" id="3.30.420.10">
    <property type="entry name" value="Ribonuclease H-like superfamily/Ribonuclease H"/>
    <property type="match status" value="1"/>
</dbReference>
<protein>
    <recommendedName>
        <fullName evidence="1">RNase H type-1 domain-containing protein</fullName>
    </recommendedName>
</protein>
<dbReference type="AlphaFoldDB" id="A0A9R1PFT2"/>
<dbReference type="InterPro" id="IPR036397">
    <property type="entry name" value="RNaseH_sf"/>
</dbReference>